<dbReference type="RefSeq" id="WP_231250028.1">
    <property type="nucleotide sequence ID" value="NZ_BAAAMQ010000005.1"/>
</dbReference>
<dbReference type="Proteomes" id="UP001501161">
    <property type="component" value="Unassembled WGS sequence"/>
</dbReference>
<organism evidence="1 2">
    <name type="scientific">Nocardioides furvisabuli</name>
    <dbReference type="NCBI Taxonomy" id="375542"/>
    <lineage>
        <taxon>Bacteria</taxon>
        <taxon>Bacillati</taxon>
        <taxon>Actinomycetota</taxon>
        <taxon>Actinomycetes</taxon>
        <taxon>Propionibacteriales</taxon>
        <taxon>Nocardioidaceae</taxon>
        <taxon>Nocardioides</taxon>
    </lineage>
</organism>
<proteinExistence type="predicted"/>
<name>A0ABP5IBP9_9ACTN</name>
<comment type="caution">
    <text evidence="1">The sequence shown here is derived from an EMBL/GenBank/DDBJ whole genome shotgun (WGS) entry which is preliminary data.</text>
</comment>
<keyword evidence="2" id="KW-1185">Reference proteome</keyword>
<protein>
    <submittedName>
        <fullName evidence="1">Uncharacterized protein</fullName>
    </submittedName>
</protein>
<evidence type="ECO:0000313" key="2">
    <source>
        <dbReference type="Proteomes" id="UP001501161"/>
    </source>
</evidence>
<accession>A0ABP5IBP9</accession>
<sequence length="88" mass="9622">MTETIEHERTAPKIPDQLYEEARDLIRDLASSAGDAAATYAHLQEYCKPQTKDDAFAGFAAALLVMFTECITNPTDPGEFAEVSLPSN</sequence>
<evidence type="ECO:0000313" key="1">
    <source>
        <dbReference type="EMBL" id="GAA2097645.1"/>
    </source>
</evidence>
<dbReference type="EMBL" id="BAAAMQ010000005">
    <property type="protein sequence ID" value="GAA2097645.1"/>
    <property type="molecule type" value="Genomic_DNA"/>
</dbReference>
<reference evidence="2" key="1">
    <citation type="journal article" date="2019" name="Int. J. Syst. Evol. Microbiol.">
        <title>The Global Catalogue of Microorganisms (GCM) 10K type strain sequencing project: providing services to taxonomists for standard genome sequencing and annotation.</title>
        <authorList>
            <consortium name="The Broad Institute Genomics Platform"/>
            <consortium name="The Broad Institute Genome Sequencing Center for Infectious Disease"/>
            <person name="Wu L."/>
            <person name="Ma J."/>
        </authorList>
    </citation>
    <scope>NUCLEOTIDE SEQUENCE [LARGE SCALE GENOMIC DNA]</scope>
    <source>
        <strain evidence="2">JCM 13813</strain>
    </source>
</reference>
<gene>
    <name evidence="1" type="ORF">GCM10009726_06280</name>
</gene>